<feature type="region of interest" description="Disordered" evidence="5">
    <location>
        <begin position="396"/>
        <end position="425"/>
    </location>
</feature>
<dbReference type="SUPFAM" id="SSF53756">
    <property type="entry name" value="UDP-Glycosyltransferase/glycogen phosphorylase"/>
    <property type="match status" value="1"/>
</dbReference>
<dbReference type="GO" id="GO:0008761">
    <property type="term" value="F:UDP-N-acetylglucosamine 2-epimerase activity"/>
    <property type="evidence" value="ECO:0007669"/>
    <property type="project" value="UniProtKB-EC"/>
</dbReference>
<dbReference type="STRING" id="1271860.SAMN05216174_11670"/>
<comment type="similarity">
    <text evidence="2 4">Belongs to the UDP-N-acetylglucosamine 2-epimerase family.</text>
</comment>
<dbReference type="EC" id="5.1.3.14" evidence="3"/>
<sequence length="425" mass="44004">MHDEVLMLVGTRPEAVKAAPVALALAGHPTLRPVIVHSGQHPGMVEQALAPFGLAPRETLSVRRHAGGQAEFVSALLPALDAVLERRAPRAVLVQGDTTTTLAGALAAFWRGIPVAHLEAGLRTGDLTAPFPEEGNRQMVARVAALHLAPTPAAAAALRAEAVPDEAIAVTGNTVVDAVLHIAAAGLPPVSPALAAAERTVEAGGGRLVLVTVHRRESWGAPLDEVLRAVRAVADRYLDVLVLLPAHPNPDVQGQVVRALGGHPRIAITEPLDYSDLVRALRQAALVVTDSGGIQEEAPSFGVPVLVARETTERMEAVRAGCAWLVGTDAARLLDAAERVLTSGMRVPADRNPFGDGRAAQRVCAALERLLRQPTFGVPTSATSASRSRASAVSTVGADTPAVRSSSTVVANPAAAASNAVARTQ</sequence>
<evidence type="ECO:0000313" key="8">
    <source>
        <dbReference type="Proteomes" id="UP000199501"/>
    </source>
</evidence>
<evidence type="ECO:0000256" key="2">
    <source>
        <dbReference type="ARBA" id="ARBA00038209"/>
    </source>
</evidence>
<keyword evidence="1 4" id="KW-0413">Isomerase</keyword>
<evidence type="ECO:0000256" key="5">
    <source>
        <dbReference type="SAM" id="MobiDB-lite"/>
    </source>
</evidence>
<proteinExistence type="inferred from homology"/>
<dbReference type="EMBL" id="FMZZ01000016">
    <property type="protein sequence ID" value="SDD72177.1"/>
    <property type="molecule type" value="Genomic_DNA"/>
</dbReference>
<evidence type="ECO:0000313" key="7">
    <source>
        <dbReference type="EMBL" id="SDD72177.1"/>
    </source>
</evidence>
<dbReference type="CDD" id="cd03786">
    <property type="entry name" value="GTB_UDP-GlcNAc_2-Epimerase"/>
    <property type="match status" value="1"/>
</dbReference>
<keyword evidence="8" id="KW-1185">Reference proteome</keyword>
<dbReference type="PANTHER" id="PTHR43174:SF2">
    <property type="entry name" value="UDP-N-ACETYLGLUCOSAMINE 2-EPIMERASE"/>
    <property type="match status" value="1"/>
</dbReference>
<evidence type="ECO:0000256" key="3">
    <source>
        <dbReference type="ARBA" id="ARBA00038858"/>
    </source>
</evidence>
<dbReference type="Gene3D" id="3.40.50.2000">
    <property type="entry name" value="Glycogen Phosphorylase B"/>
    <property type="match status" value="2"/>
</dbReference>
<evidence type="ECO:0000256" key="1">
    <source>
        <dbReference type="ARBA" id="ARBA00023235"/>
    </source>
</evidence>
<dbReference type="InterPro" id="IPR003331">
    <property type="entry name" value="UDP_GlcNAc_Epimerase_2_dom"/>
</dbReference>
<dbReference type="Proteomes" id="UP000199501">
    <property type="component" value="Unassembled WGS sequence"/>
</dbReference>
<name>A0A1G6X434_9PSEU</name>
<dbReference type="InterPro" id="IPR029767">
    <property type="entry name" value="WecB-like"/>
</dbReference>
<evidence type="ECO:0000259" key="6">
    <source>
        <dbReference type="Pfam" id="PF02350"/>
    </source>
</evidence>
<reference evidence="8" key="1">
    <citation type="submission" date="2016-10" db="EMBL/GenBank/DDBJ databases">
        <authorList>
            <person name="Varghese N."/>
            <person name="Submissions S."/>
        </authorList>
    </citation>
    <scope>NUCLEOTIDE SEQUENCE [LARGE SCALE GENOMIC DNA]</scope>
    <source>
        <strain evidence="8">IBRC-M 10403</strain>
    </source>
</reference>
<feature type="compositionally biased region" description="Low complexity" evidence="5">
    <location>
        <begin position="405"/>
        <end position="425"/>
    </location>
</feature>
<feature type="domain" description="UDP-N-acetylglucosamine 2-epimerase" evidence="6">
    <location>
        <begin position="24"/>
        <end position="368"/>
    </location>
</feature>
<dbReference type="NCBIfam" id="TIGR00236">
    <property type="entry name" value="wecB"/>
    <property type="match status" value="1"/>
</dbReference>
<organism evidence="7 8">
    <name type="scientific">Actinokineospora iranica</name>
    <dbReference type="NCBI Taxonomy" id="1271860"/>
    <lineage>
        <taxon>Bacteria</taxon>
        <taxon>Bacillati</taxon>
        <taxon>Actinomycetota</taxon>
        <taxon>Actinomycetes</taxon>
        <taxon>Pseudonocardiales</taxon>
        <taxon>Pseudonocardiaceae</taxon>
        <taxon>Actinokineospora</taxon>
    </lineage>
</organism>
<dbReference type="PANTHER" id="PTHR43174">
    <property type="entry name" value="UDP-N-ACETYLGLUCOSAMINE 2-EPIMERASE"/>
    <property type="match status" value="1"/>
</dbReference>
<dbReference type="AlphaFoldDB" id="A0A1G6X434"/>
<dbReference type="Pfam" id="PF02350">
    <property type="entry name" value="Epimerase_2"/>
    <property type="match status" value="1"/>
</dbReference>
<gene>
    <name evidence="7" type="ORF">SAMN05216174_11670</name>
</gene>
<protein>
    <recommendedName>
        <fullName evidence="3">UDP-N-acetylglucosamine 2-epimerase (non-hydrolyzing)</fullName>
        <ecNumber evidence="3">5.1.3.14</ecNumber>
    </recommendedName>
</protein>
<accession>A0A1G6X434</accession>
<evidence type="ECO:0000256" key="4">
    <source>
        <dbReference type="RuleBase" id="RU003513"/>
    </source>
</evidence>